<dbReference type="PANTHER" id="PTHR42681">
    <property type="entry name" value="MALONYL-COA-ACYL CARRIER PROTEIN TRANSACYLASE, MITOCHONDRIAL"/>
    <property type="match status" value="1"/>
</dbReference>
<comment type="similarity">
    <text evidence="4">Belongs to the fabD family.</text>
</comment>
<dbReference type="NCBIfam" id="TIGR00128">
    <property type="entry name" value="fabD"/>
    <property type="match status" value="1"/>
</dbReference>
<dbReference type="SUPFAM" id="SSF55048">
    <property type="entry name" value="Probable ACP-binding domain of malonyl-CoA ACP transacylase"/>
    <property type="match status" value="1"/>
</dbReference>
<protein>
    <recommendedName>
        <fullName evidence="4">Malonyl CoA-acyl carrier protein transacylase</fullName>
        <ecNumber evidence="4">2.3.1.39</ecNumber>
    </recommendedName>
</protein>
<dbReference type="PIRSF" id="PIRSF000446">
    <property type="entry name" value="Mct"/>
    <property type="match status" value="1"/>
</dbReference>
<dbReference type="InterPro" id="IPR050858">
    <property type="entry name" value="Mal-CoA-ACP_Trans/PKS_FabD"/>
</dbReference>
<dbReference type="EMBL" id="BMMH01000043">
    <property type="protein sequence ID" value="GGL46416.1"/>
    <property type="molecule type" value="Genomic_DNA"/>
</dbReference>
<evidence type="ECO:0000256" key="3">
    <source>
        <dbReference type="ARBA" id="ARBA00048462"/>
    </source>
</evidence>
<gene>
    <name evidence="7" type="ORF">GCM10011588_71520</name>
</gene>
<dbReference type="InterPro" id="IPR014043">
    <property type="entry name" value="Acyl_transferase_dom"/>
</dbReference>
<comment type="catalytic activity">
    <reaction evidence="3 4">
        <text>holo-[ACP] + malonyl-CoA = malonyl-[ACP] + CoA</text>
        <dbReference type="Rhea" id="RHEA:41792"/>
        <dbReference type="Rhea" id="RHEA-COMP:9623"/>
        <dbReference type="Rhea" id="RHEA-COMP:9685"/>
        <dbReference type="ChEBI" id="CHEBI:57287"/>
        <dbReference type="ChEBI" id="CHEBI:57384"/>
        <dbReference type="ChEBI" id="CHEBI:64479"/>
        <dbReference type="ChEBI" id="CHEBI:78449"/>
        <dbReference type="EC" id="2.3.1.39"/>
    </reaction>
</comment>
<evidence type="ECO:0000313" key="8">
    <source>
        <dbReference type="Proteomes" id="UP000638263"/>
    </source>
</evidence>
<proteinExistence type="inferred from homology"/>
<dbReference type="RefSeq" id="WP_063916473.1">
    <property type="nucleotide sequence ID" value="NZ_BMMH01000043.1"/>
</dbReference>
<evidence type="ECO:0000259" key="6">
    <source>
        <dbReference type="SMART" id="SM00827"/>
    </source>
</evidence>
<dbReference type="InterPro" id="IPR016035">
    <property type="entry name" value="Acyl_Trfase/lysoPLipase"/>
</dbReference>
<evidence type="ECO:0000256" key="5">
    <source>
        <dbReference type="PIRSR" id="PIRSR000446-1"/>
    </source>
</evidence>
<reference evidence="7" key="2">
    <citation type="submission" date="2020-09" db="EMBL/GenBank/DDBJ databases">
        <authorList>
            <person name="Sun Q."/>
            <person name="Zhou Y."/>
        </authorList>
    </citation>
    <scope>NUCLEOTIDE SEQUENCE</scope>
    <source>
        <strain evidence="7">CGMCC 4.3508</strain>
    </source>
</reference>
<keyword evidence="2 4" id="KW-0012">Acyltransferase</keyword>
<evidence type="ECO:0000313" key="7">
    <source>
        <dbReference type="EMBL" id="GGL46416.1"/>
    </source>
</evidence>
<dbReference type="GO" id="GO:0004314">
    <property type="term" value="F:[acyl-carrier-protein] S-malonyltransferase activity"/>
    <property type="evidence" value="ECO:0007669"/>
    <property type="project" value="UniProtKB-EC"/>
</dbReference>
<name>A0A917W097_9NOCA</name>
<evidence type="ECO:0000256" key="2">
    <source>
        <dbReference type="ARBA" id="ARBA00023315"/>
    </source>
</evidence>
<dbReference type="AlphaFoldDB" id="A0A917W097"/>
<dbReference type="GO" id="GO:0006633">
    <property type="term" value="P:fatty acid biosynthetic process"/>
    <property type="evidence" value="ECO:0007669"/>
    <property type="project" value="TreeGrafter"/>
</dbReference>
<dbReference type="SUPFAM" id="SSF52151">
    <property type="entry name" value="FabD/lysophospholipase-like"/>
    <property type="match status" value="1"/>
</dbReference>
<dbReference type="GO" id="GO:0005829">
    <property type="term" value="C:cytosol"/>
    <property type="evidence" value="ECO:0007669"/>
    <property type="project" value="TreeGrafter"/>
</dbReference>
<keyword evidence="1 4" id="KW-0808">Transferase</keyword>
<evidence type="ECO:0000256" key="4">
    <source>
        <dbReference type="PIRNR" id="PIRNR000446"/>
    </source>
</evidence>
<dbReference type="PANTHER" id="PTHR42681:SF1">
    <property type="entry name" value="MALONYL-COA-ACYL CARRIER PROTEIN TRANSACYLASE, MITOCHONDRIAL"/>
    <property type="match status" value="1"/>
</dbReference>
<dbReference type="InterPro" id="IPR016036">
    <property type="entry name" value="Malonyl_transacylase_ACP-bd"/>
</dbReference>
<reference evidence="7" key="1">
    <citation type="journal article" date="2014" name="Int. J. Syst. Evol. Microbiol.">
        <title>Complete genome sequence of Corynebacterium casei LMG S-19264T (=DSM 44701T), isolated from a smear-ripened cheese.</title>
        <authorList>
            <consortium name="US DOE Joint Genome Institute (JGI-PGF)"/>
            <person name="Walter F."/>
            <person name="Albersmeier A."/>
            <person name="Kalinowski J."/>
            <person name="Ruckert C."/>
        </authorList>
    </citation>
    <scope>NUCLEOTIDE SEQUENCE</scope>
    <source>
        <strain evidence="7">CGMCC 4.3508</strain>
    </source>
</reference>
<keyword evidence="8" id="KW-1185">Reference proteome</keyword>
<dbReference type="InterPro" id="IPR024925">
    <property type="entry name" value="Malonyl_CoA-ACP_transAc"/>
</dbReference>
<feature type="active site" evidence="5">
    <location>
        <position position="93"/>
    </location>
</feature>
<dbReference type="EC" id="2.3.1.39" evidence="4"/>
<accession>A0A917W097</accession>
<comment type="caution">
    <text evidence="7">The sequence shown here is derived from an EMBL/GenBank/DDBJ whole genome shotgun (WGS) entry which is preliminary data.</text>
</comment>
<dbReference type="InterPro" id="IPR001227">
    <property type="entry name" value="Ac_transferase_dom_sf"/>
</dbReference>
<dbReference type="Proteomes" id="UP000638263">
    <property type="component" value="Unassembled WGS sequence"/>
</dbReference>
<sequence length="325" mass="34238">MSPRVAFVFPGQGSQRPGMGGSILDHRPDLLGTYYRRADSELGFGLTELCLSGPVEALREMATTQPAVLLTSVAALAVLQEQGVVPDVVAGHSLGEYMALVCAGSLNWVDALRLVRLRGRLMAEANAMVPGRMAAVIGLPVVEVESLCGMVARETGRVIEVANHNDPRQVVVSGEVAAVARFMELIEGAGAERAVVLRVGGSAHCSLLGNIEPEFTAALRQIEVRAPALPFVSSVSASVLTTATEVVDCLRAQLVQRVRWVEAVEVLSGLGVGSYIEVGPGKALAGMCGRIHPGAAVYRTDDWTQLGHAVEACARVRPAEEEAAI</sequence>
<dbReference type="Gene3D" id="3.40.366.10">
    <property type="entry name" value="Malonyl-Coenzyme A Acyl Carrier Protein, domain 2"/>
    <property type="match status" value="1"/>
</dbReference>
<dbReference type="SMART" id="SM00827">
    <property type="entry name" value="PKS_AT"/>
    <property type="match status" value="1"/>
</dbReference>
<feature type="active site" evidence="5">
    <location>
        <position position="204"/>
    </location>
</feature>
<feature type="domain" description="Malonyl-CoA:ACP transacylase (MAT)" evidence="6">
    <location>
        <begin position="8"/>
        <end position="316"/>
    </location>
</feature>
<dbReference type="Gene3D" id="3.30.70.250">
    <property type="entry name" value="Malonyl-CoA ACP transacylase, ACP-binding"/>
    <property type="match status" value="1"/>
</dbReference>
<evidence type="ECO:0000256" key="1">
    <source>
        <dbReference type="ARBA" id="ARBA00022679"/>
    </source>
</evidence>
<dbReference type="InterPro" id="IPR004410">
    <property type="entry name" value="Malonyl_CoA-ACP_transAc_FabD"/>
</dbReference>
<dbReference type="Pfam" id="PF00698">
    <property type="entry name" value="Acyl_transf_1"/>
    <property type="match status" value="1"/>
</dbReference>
<organism evidence="7 8">
    <name type="scientific">Nocardia jinanensis</name>
    <dbReference type="NCBI Taxonomy" id="382504"/>
    <lineage>
        <taxon>Bacteria</taxon>
        <taxon>Bacillati</taxon>
        <taxon>Actinomycetota</taxon>
        <taxon>Actinomycetes</taxon>
        <taxon>Mycobacteriales</taxon>
        <taxon>Nocardiaceae</taxon>
        <taxon>Nocardia</taxon>
    </lineage>
</organism>